<feature type="domain" description="Cytochrome c" evidence="6">
    <location>
        <begin position="35"/>
        <end position="126"/>
    </location>
</feature>
<evidence type="ECO:0000256" key="5">
    <source>
        <dbReference type="SAM" id="SignalP"/>
    </source>
</evidence>
<feature type="chain" id="PRO_5002067806" description="Cytochrome c domain-containing protein" evidence="5">
    <location>
        <begin position="21"/>
        <end position="129"/>
    </location>
</feature>
<organism evidence="7 8">
    <name type="scientific">Croceibacterium mercuriale</name>
    <dbReference type="NCBI Taxonomy" id="1572751"/>
    <lineage>
        <taxon>Bacteria</taxon>
        <taxon>Pseudomonadati</taxon>
        <taxon>Pseudomonadota</taxon>
        <taxon>Alphaproteobacteria</taxon>
        <taxon>Sphingomonadales</taxon>
        <taxon>Erythrobacteraceae</taxon>
        <taxon>Croceibacterium</taxon>
    </lineage>
</organism>
<feature type="signal peptide" evidence="5">
    <location>
        <begin position="1"/>
        <end position="20"/>
    </location>
</feature>
<dbReference type="AlphaFoldDB" id="A0A0B2BXW1"/>
<evidence type="ECO:0000256" key="1">
    <source>
        <dbReference type="ARBA" id="ARBA00022617"/>
    </source>
</evidence>
<evidence type="ECO:0000256" key="3">
    <source>
        <dbReference type="ARBA" id="ARBA00023004"/>
    </source>
</evidence>
<evidence type="ECO:0000256" key="2">
    <source>
        <dbReference type="ARBA" id="ARBA00022723"/>
    </source>
</evidence>
<comment type="caution">
    <text evidence="7">The sequence shown here is derived from an EMBL/GenBank/DDBJ whole genome shotgun (WGS) entry which is preliminary data.</text>
</comment>
<name>A0A0B2BXW1_9SPHN</name>
<dbReference type="Pfam" id="PF00034">
    <property type="entry name" value="Cytochrom_C"/>
    <property type="match status" value="1"/>
</dbReference>
<protein>
    <recommendedName>
        <fullName evidence="6">Cytochrome c domain-containing protein</fullName>
    </recommendedName>
</protein>
<dbReference type="GO" id="GO:0020037">
    <property type="term" value="F:heme binding"/>
    <property type="evidence" value="ECO:0007669"/>
    <property type="project" value="InterPro"/>
</dbReference>
<dbReference type="SUPFAM" id="SSF46626">
    <property type="entry name" value="Cytochrome c"/>
    <property type="match status" value="1"/>
</dbReference>
<dbReference type="PROSITE" id="PS51257">
    <property type="entry name" value="PROKAR_LIPOPROTEIN"/>
    <property type="match status" value="1"/>
</dbReference>
<evidence type="ECO:0000256" key="4">
    <source>
        <dbReference type="PROSITE-ProRule" id="PRU00433"/>
    </source>
</evidence>
<dbReference type="GO" id="GO:0009055">
    <property type="term" value="F:electron transfer activity"/>
    <property type="evidence" value="ECO:0007669"/>
    <property type="project" value="InterPro"/>
</dbReference>
<keyword evidence="2 4" id="KW-0479">Metal-binding</keyword>
<dbReference type="STRING" id="1572751.PK98_07230"/>
<dbReference type="InterPro" id="IPR009056">
    <property type="entry name" value="Cyt_c-like_dom"/>
</dbReference>
<keyword evidence="3 4" id="KW-0408">Iron</keyword>
<evidence type="ECO:0000313" key="8">
    <source>
        <dbReference type="Proteomes" id="UP000030988"/>
    </source>
</evidence>
<gene>
    <name evidence="7" type="ORF">PK98_07230</name>
</gene>
<dbReference type="EMBL" id="JTDN01000001">
    <property type="protein sequence ID" value="KHL26259.1"/>
    <property type="molecule type" value="Genomic_DNA"/>
</dbReference>
<dbReference type="InterPro" id="IPR036909">
    <property type="entry name" value="Cyt_c-like_dom_sf"/>
</dbReference>
<evidence type="ECO:0000259" key="6">
    <source>
        <dbReference type="PROSITE" id="PS51007"/>
    </source>
</evidence>
<dbReference type="GO" id="GO:0046872">
    <property type="term" value="F:metal ion binding"/>
    <property type="evidence" value="ECO:0007669"/>
    <property type="project" value="UniProtKB-KW"/>
</dbReference>
<dbReference type="RefSeq" id="WP_039095378.1">
    <property type="nucleotide sequence ID" value="NZ_JTDN01000001.1"/>
</dbReference>
<sequence>MQHRRPAAALLLGMCVLATAGCKAPEKPRYTVDTALAEQGRAVIERAGCAACHEIPGVAWPRGRWGPSLAGFGDIGLIAGAVPNTAENLSAFLRNAPAVKPGSTMPPIPITPDEARAAAAYLYGIDDDV</sequence>
<dbReference type="PROSITE" id="PS51007">
    <property type="entry name" value="CYTC"/>
    <property type="match status" value="1"/>
</dbReference>
<accession>A0A0B2BXW1</accession>
<keyword evidence="8" id="KW-1185">Reference proteome</keyword>
<dbReference type="Proteomes" id="UP000030988">
    <property type="component" value="Unassembled WGS sequence"/>
</dbReference>
<proteinExistence type="predicted"/>
<reference evidence="7 8" key="1">
    <citation type="submission" date="2014-11" db="EMBL/GenBank/DDBJ databases">
        <title>Draft genome sequence of Kirrobacter mercurialis.</title>
        <authorList>
            <person name="Coil D.A."/>
            <person name="Eisen J.A."/>
        </authorList>
    </citation>
    <scope>NUCLEOTIDE SEQUENCE [LARGE SCALE GENOMIC DNA]</scope>
    <source>
        <strain evidence="7 8">Coronado</strain>
    </source>
</reference>
<keyword evidence="5" id="KW-0732">Signal</keyword>
<dbReference type="Gene3D" id="1.10.760.10">
    <property type="entry name" value="Cytochrome c-like domain"/>
    <property type="match status" value="1"/>
</dbReference>
<keyword evidence="1 4" id="KW-0349">Heme</keyword>
<evidence type="ECO:0000313" key="7">
    <source>
        <dbReference type="EMBL" id="KHL26259.1"/>
    </source>
</evidence>